<dbReference type="EnsemblPlants" id="Pp3c12_20420V3.2">
    <property type="protein sequence ID" value="PAC:32974345.CDS.1"/>
    <property type="gene ID" value="Pp3c12_20420"/>
</dbReference>
<dbReference type="Gene3D" id="3.30.420.40">
    <property type="match status" value="2"/>
</dbReference>
<organism evidence="4">
    <name type="scientific">Physcomitrium patens</name>
    <name type="common">Spreading-leaved earth moss</name>
    <name type="synonym">Physcomitrella patens</name>
    <dbReference type="NCBI Taxonomy" id="3218"/>
    <lineage>
        <taxon>Eukaryota</taxon>
        <taxon>Viridiplantae</taxon>
        <taxon>Streptophyta</taxon>
        <taxon>Embryophyta</taxon>
        <taxon>Bryophyta</taxon>
        <taxon>Bryophytina</taxon>
        <taxon>Bryopsida</taxon>
        <taxon>Funariidae</taxon>
        <taxon>Funariales</taxon>
        <taxon>Funariaceae</taxon>
        <taxon>Physcomitrium</taxon>
    </lineage>
</organism>
<accession>A9S3Q3</accession>
<dbReference type="OrthoDB" id="546249at2759"/>
<gene>
    <name evidence="5" type="primary">LOC112290066</name>
    <name evidence="4" type="ORF">PHYPA_016522</name>
</gene>
<dbReference type="InterPro" id="IPR013126">
    <property type="entry name" value="Hsp_70_fam"/>
</dbReference>
<dbReference type="PaxDb" id="3218-PP1S46_9V6.1"/>
<keyword evidence="6" id="KW-1185">Reference proteome</keyword>
<dbReference type="PANTHER" id="PTHR14187:SF5">
    <property type="entry name" value="HEAT SHOCK 70 KDA PROTEIN 12A"/>
    <property type="match status" value="1"/>
</dbReference>
<evidence type="ECO:0000256" key="1">
    <source>
        <dbReference type="ARBA" id="ARBA00022741"/>
    </source>
</evidence>
<dbReference type="CDD" id="cd10229">
    <property type="entry name" value="ASKHA_NBD_HSP70_HSPA12"/>
    <property type="match status" value="1"/>
</dbReference>
<reference evidence="4 6" key="2">
    <citation type="journal article" date="2018" name="Plant J.">
        <title>The Physcomitrella patens chromosome-scale assembly reveals moss genome structure and evolution.</title>
        <authorList>
            <person name="Lang D."/>
            <person name="Ullrich K.K."/>
            <person name="Murat F."/>
            <person name="Fuchs J."/>
            <person name="Jenkins J."/>
            <person name="Haas F.B."/>
            <person name="Piednoel M."/>
            <person name="Gundlach H."/>
            <person name="Van Bel M."/>
            <person name="Meyberg R."/>
            <person name="Vives C."/>
            <person name="Morata J."/>
            <person name="Symeonidi A."/>
            <person name="Hiss M."/>
            <person name="Muchero W."/>
            <person name="Kamisugi Y."/>
            <person name="Saleh O."/>
            <person name="Blanc G."/>
            <person name="Decker E.L."/>
            <person name="van Gessel N."/>
            <person name="Grimwood J."/>
            <person name="Hayes R.D."/>
            <person name="Graham S.W."/>
            <person name="Gunter L.E."/>
            <person name="McDaniel S.F."/>
            <person name="Hoernstein S.N.W."/>
            <person name="Larsson A."/>
            <person name="Li F.W."/>
            <person name="Perroud P.F."/>
            <person name="Phillips J."/>
            <person name="Ranjan P."/>
            <person name="Rokshar D.S."/>
            <person name="Rothfels C.J."/>
            <person name="Schneider L."/>
            <person name="Shu S."/>
            <person name="Stevenson D.W."/>
            <person name="Thummler F."/>
            <person name="Tillich M."/>
            <person name="Villarreal Aguilar J.C."/>
            <person name="Widiez T."/>
            <person name="Wong G.K."/>
            <person name="Wymore A."/>
            <person name="Zhang Y."/>
            <person name="Zimmer A.D."/>
            <person name="Quatrano R.S."/>
            <person name="Mayer K.F.X."/>
            <person name="Goodstein D."/>
            <person name="Casacuberta J.M."/>
            <person name="Vandepoele K."/>
            <person name="Reski R."/>
            <person name="Cuming A.C."/>
            <person name="Tuskan G.A."/>
            <person name="Maumus F."/>
            <person name="Salse J."/>
            <person name="Schmutz J."/>
            <person name="Rensing S.A."/>
        </authorList>
    </citation>
    <scope>NUCLEOTIDE SEQUENCE [LARGE SCALE GENOMIC DNA]</scope>
    <source>
        <strain evidence="5 6">cv. Gransden 2004</strain>
    </source>
</reference>
<dbReference type="RefSeq" id="XP_024391788.1">
    <property type="nucleotide sequence ID" value="XM_024536020.2"/>
</dbReference>
<evidence type="ECO:0000313" key="6">
    <source>
        <dbReference type="Proteomes" id="UP000006727"/>
    </source>
</evidence>
<proteinExistence type="predicted"/>
<dbReference type="AlphaFoldDB" id="A9S3Q3"/>
<evidence type="ECO:0000313" key="4">
    <source>
        <dbReference type="EMBL" id="PNR44138.1"/>
    </source>
</evidence>
<dbReference type="STRING" id="3218.A9S3Q3"/>
<dbReference type="Gramene" id="Pp3c12_20420V3.2">
    <property type="protein sequence ID" value="PAC:32974345.CDS.1"/>
    <property type="gene ID" value="Pp3c12_20420"/>
</dbReference>
<dbReference type="EnsemblPlants" id="Pp3c12_20420V3.1">
    <property type="protein sequence ID" value="PAC:32974344.CDS.1"/>
    <property type="gene ID" value="Pp3c12_20420"/>
</dbReference>
<dbReference type="eggNOG" id="KOG0101">
    <property type="taxonomic scope" value="Eukaryota"/>
</dbReference>
<keyword evidence="1" id="KW-0547">Nucleotide-binding</keyword>
<feature type="region of interest" description="Disordered" evidence="3">
    <location>
        <begin position="14"/>
        <end position="66"/>
    </location>
</feature>
<dbReference type="Gramene" id="Pp3c12_20420V3.1">
    <property type="protein sequence ID" value="PAC:32974344.CDS.1"/>
    <property type="gene ID" value="Pp3c12_20420"/>
</dbReference>
<sequence>MSNLFSFFCGSKPQTIEGESDPPFRHYIPPHPEPNPVGSSSPWPDPIPGHNSGLIEPVDQPRSLRSMNRTRPNVRWIIGLDFGTTFSGFAYAQASGPEEISVYFDWPSRQGEKVYCKTLSGLYYIQAENGEWECVSWGHNARSDYLDSQRRNRPNGVYLSKFKLLLSRDVNDPALAASVPPPLTVHSVIVDYLRRIGEYALQVVKTHDGNELFCRDSVQWCVTVPSIWDENAKQKMKECMVDAELVSAEAGGKEAVQVEFEPEAASFHCHQMLRQSHANVILEPMDKMLVVDAGGGTVDIVVQRLLSRSFERFKVEEVTPSTGSFCGGTYVDESFMRFLSGKIECLDEFLENDVPSYRTRLLKEWGEVKCSFGHDMGSRSQTMEIDLHSRLRDKWKEHETRQGYPARESYSEIELTEKDLKSIFDPVVDEILEMIAAQLRLVSDVKVMFVVGGFAASPYLMSRIRERYGNAVQYIVCPQNPGSAVCQGAVSLSRNPDTVFSRVLRKTYGTSVTLPFRDGVDPIEYLRVGTGGVRWCRYRFDKFATKGETVEVNQCVQKAYVPHSPGQTRILFDLYSSAEENPRYTQGANVTREGGFHIDLPASYNREQATFTFSVFFGRISIELHAKARMGRGSAGREARTMSLPVSYYR</sequence>
<dbReference type="GO" id="GO:0005524">
    <property type="term" value="F:ATP binding"/>
    <property type="evidence" value="ECO:0007669"/>
    <property type="project" value="UniProtKB-KW"/>
</dbReference>
<dbReference type="KEGG" id="ppp:112290066"/>
<dbReference type="OMA" id="QSRFRYC"/>
<dbReference type="HOGENOM" id="CLU_009958_7_1_1"/>
<dbReference type="Gene3D" id="3.90.640.10">
    <property type="entry name" value="Actin, Chain A, domain 4"/>
    <property type="match status" value="1"/>
</dbReference>
<evidence type="ECO:0000313" key="5">
    <source>
        <dbReference type="EnsemblPlants" id="PAC:32974344.CDS.1"/>
    </source>
</evidence>
<dbReference type="GO" id="GO:0140662">
    <property type="term" value="F:ATP-dependent protein folding chaperone"/>
    <property type="evidence" value="ECO:0007669"/>
    <property type="project" value="InterPro"/>
</dbReference>
<evidence type="ECO:0000256" key="3">
    <source>
        <dbReference type="SAM" id="MobiDB-lite"/>
    </source>
</evidence>
<dbReference type="Pfam" id="PF00012">
    <property type="entry name" value="HSP70"/>
    <property type="match status" value="1"/>
</dbReference>
<dbReference type="Proteomes" id="UP000006727">
    <property type="component" value="Chromosome 12"/>
</dbReference>
<evidence type="ECO:0000256" key="2">
    <source>
        <dbReference type="ARBA" id="ARBA00022840"/>
    </source>
</evidence>
<reference evidence="4 6" key="1">
    <citation type="journal article" date="2008" name="Science">
        <title>The Physcomitrella genome reveals evolutionary insights into the conquest of land by plants.</title>
        <authorList>
            <person name="Rensing S."/>
            <person name="Lang D."/>
            <person name="Zimmer A."/>
            <person name="Terry A."/>
            <person name="Salamov A."/>
            <person name="Shapiro H."/>
            <person name="Nishiyama T."/>
            <person name="Perroud P.-F."/>
            <person name="Lindquist E."/>
            <person name="Kamisugi Y."/>
            <person name="Tanahashi T."/>
            <person name="Sakakibara K."/>
            <person name="Fujita T."/>
            <person name="Oishi K."/>
            <person name="Shin-I T."/>
            <person name="Kuroki Y."/>
            <person name="Toyoda A."/>
            <person name="Suzuki Y."/>
            <person name="Hashimoto A."/>
            <person name="Yamaguchi K."/>
            <person name="Sugano A."/>
            <person name="Kohara Y."/>
            <person name="Fujiyama A."/>
            <person name="Anterola A."/>
            <person name="Aoki S."/>
            <person name="Ashton N."/>
            <person name="Barbazuk W.B."/>
            <person name="Barker E."/>
            <person name="Bennetzen J."/>
            <person name="Bezanilla M."/>
            <person name="Blankenship R."/>
            <person name="Cho S.H."/>
            <person name="Dutcher S."/>
            <person name="Estelle M."/>
            <person name="Fawcett J.A."/>
            <person name="Gundlach H."/>
            <person name="Hanada K."/>
            <person name="Heyl A."/>
            <person name="Hicks K.A."/>
            <person name="Hugh J."/>
            <person name="Lohr M."/>
            <person name="Mayer K."/>
            <person name="Melkozernov A."/>
            <person name="Murata T."/>
            <person name="Nelson D."/>
            <person name="Pils B."/>
            <person name="Prigge M."/>
            <person name="Reiss B."/>
            <person name="Renner T."/>
            <person name="Rombauts S."/>
            <person name="Rushton P."/>
            <person name="Sanderfoot A."/>
            <person name="Schween G."/>
            <person name="Shiu S.-H."/>
            <person name="Stueber K."/>
            <person name="Theodoulou F.L."/>
            <person name="Tu H."/>
            <person name="Van de Peer Y."/>
            <person name="Verrier P.J."/>
            <person name="Waters E."/>
            <person name="Wood A."/>
            <person name="Yang L."/>
            <person name="Cove D."/>
            <person name="Cuming A."/>
            <person name="Hasebe M."/>
            <person name="Lucas S."/>
            <person name="Mishler D.B."/>
            <person name="Reski R."/>
            <person name="Grigoriev I."/>
            <person name="Quatrano R.S."/>
            <person name="Boore J.L."/>
        </authorList>
    </citation>
    <scope>NUCLEOTIDE SEQUENCE [LARGE SCALE GENOMIC DNA]</scope>
    <source>
        <strain evidence="5 6">cv. Gransden 2004</strain>
    </source>
</reference>
<protein>
    <submittedName>
        <fullName evidence="4 5">Uncharacterized protein</fullName>
    </submittedName>
</protein>
<dbReference type="PANTHER" id="PTHR14187">
    <property type="entry name" value="ALPHA KINASE/ELONGATION FACTOR 2 KINASE"/>
    <property type="match status" value="1"/>
</dbReference>
<name>A9S3Q3_PHYPA</name>
<dbReference type="InterPro" id="IPR043129">
    <property type="entry name" value="ATPase_NBD"/>
</dbReference>
<dbReference type="EMBL" id="ABEU02000012">
    <property type="protein sequence ID" value="PNR44138.1"/>
    <property type="molecule type" value="Genomic_DNA"/>
</dbReference>
<reference evidence="5" key="3">
    <citation type="submission" date="2020-12" db="UniProtKB">
        <authorList>
            <consortium name="EnsemblPlants"/>
        </authorList>
    </citation>
    <scope>IDENTIFICATION</scope>
</reference>
<dbReference type="GeneID" id="112290066"/>
<keyword evidence="2" id="KW-0067">ATP-binding</keyword>
<dbReference type="SUPFAM" id="SSF53067">
    <property type="entry name" value="Actin-like ATPase domain"/>
    <property type="match status" value="2"/>
</dbReference>